<dbReference type="STRING" id="765952.PUV_04470"/>
<organism evidence="1 2">
    <name type="scientific">Parachlamydia acanthamoebae (strain UV7)</name>
    <dbReference type="NCBI Taxonomy" id="765952"/>
    <lineage>
        <taxon>Bacteria</taxon>
        <taxon>Pseudomonadati</taxon>
        <taxon>Chlamydiota</taxon>
        <taxon>Chlamydiia</taxon>
        <taxon>Parachlamydiales</taxon>
        <taxon>Parachlamydiaceae</taxon>
        <taxon>Parachlamydia</taxon>
    </lineage>
</organism>
<dbReference type="KEGG" id="puv:PUV_04470"/>
<gene>
    <name evidence="1" type="ordered locus">PUV_04470</name>
</gene>
<proteinExistence type="predicted"/>
<dbReference type="EMBL" id="FR872580">
    <property type="protein sequence ID" value="CCB85397.1"/>
    <property type="molecule type" value="Genomic_DNA"/>
</dbReference>
<dbReference type="Proteomes" id="UP000000495">
    <property type="component" value="Chromosome"/>
</dbReference>
<protein>
    <submittedName>
        <fullName evidence="1">Uncharacterized protein</fullName>
    </submittedName>
</protein>
<name>F8KWJ6_PARAV</name>
<dbReference type="HOGENOM" id="CLU_3409852_0_0_0"/>
<reference key="1">
    <citation type="journal article" date="2011" name="Mol. Biol. Evol.">
        <title>Unity in variety -- the pan-genome of the Chlamydiae.</title>
        <authorList>
            <person name="Collingro A."/>
            <person name="Tischler P."/>
            <person name="Weinmaier T."/>
            <person name="Penz T."/>
            <person name="Heinz E."/>
            <person name="Brunham R.C."/>
            <person name="Read T.D."/>
            <person name="Bavoil P.M."/>
            <person name="Sachse K."/>
            <person name="Kahane S."/>
            <person name="Friedman M.G."/>
            <person name="Rattei T."/>
            <person name="Myers G.S.A."/>
            <person name="Horn M."/>
        </authorList>
    </citation>
    <scope>NUCLEOTIDE SEQUENCE</scope>
    <source>
        <strain>UV7</strain>
    </source>
</reference>
<dbReference type="AlphaFoldDB" id="F8KWJ6"/>
<accession>F8KWJ6</accession>
<evidence type="ECO:0000313" key="2">
    <source>
        <dbReference type="Proteomes" id="UP000000495"/>
    </source>
</evidence>
<keyword evidence="2" id="KW-1185">Reference proteome</keyword>
<sequence>MRVNFAIAKIERVFLSSFRKLRENEDRMD</sequence>
<reference evidence="1 2" key="2">
    <citation type="journal article" date="2011" name="Mol. Biol. Evol.">
        <title>Unity in variety--the pan-genome of the Chlamydiae.</title>
        <authorList>
            <person name="Collingro A."/>
            <person name="Tischler P."/>
            <person name="Weinmaier T."/>
            <person name="Penz T."/>
            <person name="Heinz E."/>
            <person name="Brunham R.C."/>
            <person name="Read T.D."/>
            <person name="Bavoil P.M."/>
            <person name="Sachse K."/>
            <person name="Kahane S."/>
            <person name="Friedman M.G."/>
            <person name="Rattei T."/>
            <person name="Myers G.S."/>
            <person name="Horn M."/>
        </authorList>
    </citation>
    <scope>NUCLEOTIDE SEQUENCE [LARGE SCALE GENOMIC DNA]</scope>
    <source>
        <strain evidence="2">UV7</strain>
    </source>
</reference>
<evidence type="ECO:0000313" key="1">
    <source>
        <dbReference type="EMBL" id="CCB85397.1"/>
    </source>
</evidence>